<proteinExistence type="predicted"/>
<reference evidence="1 2" key="1">
    <citation type="submission" date="2016-10" db="EMBL/GenBank/DDBJ databases">
        <authorList>
            <person name="de Groot N.N."/>
        </authorList>
    </citation>
    <scope>NUCLEOTIDE SEQUENCE [LARGE SCALE GENOMIC DNA]</scope>
    <source>
        <strain evidence="1 2">BH539</strain>
    </source>
</reference>
<accession>A0A1G7NLD2</accession>
<organism evidence="1 2">
    <name type="scientific">Onishia taeanensis</name>
    <dbReference type="NCBI Taxonomy" id="284577"/>
    <lineage>
        <taxon>Bacteria</taxon>
        <taxon>Pseudomonadati</taxon>
        <taxon>Pseudomonadota</taxon>
        <taxon>Gammaproteobacteria</taxon>
        <taxon>Oceanospirillales</taxon>
        <taxon>Halomonadaceae</taxon>
        <taxon>Onishia</taxon>
    </lineage>
</organism>
<keyword evidence="2" id="KW-1185">Reference proteome</keyword>
<dbReference type="EMBL" id="FNCI01000001">
    <property type="protein sequence ID" value="SDF74727.1"/>
    <property type="molecule type" value="Genomic_DNA"/>
</dbReference>
<evidence type="ECO:0000313" key="2">
    <source>
        <dbReference type="Proteomes" id="UP000198641"/>
    </source>
</evidence>
<protein>
    <submittedName>
        <fullName evidence="1">Uncharacterized protein</fullName>
    </submittedName>
</protein>
<name>A0A1G7NLD2_9GAMM</name>
<gene>
    <name evidence="1" type="ORF">SAMN05216571_101504</name>
</gene>
<evidence type="ECO:0000313" key="1">
    <source>
        <dbReference type="EMBL" id="SDF74727.1"/>
    </source>
</evidence>
<sequence length="47" mass="5048">MQTLNGVDVFPMTRKLSARLVAGDDARHGAARALKHAASEKRAIGKM</sequence>
<dbReference type="AlphaFoldDB" id="A0A1G7NLD2"/>
<dbReference type="Proteomes" id="UP000198641">
    <property type="component" value="Unassembled WGS sequence"/>
</dbReference>